<feature type="compositionally biased region" description="Basic and acidic residues" evidence="1">
    <location>
        <begin position="54"/>
        <end position="63"/>
    </location>
</feature>
<evidence type="ECO:0000313" key="3">
    <source>
        <dbReference type="Proteomes" id="UP000061569"/>
    </source>
</evidence>
<dbReference type="PATRIC" id="fig|69.6.peg.512"/>
<proteinExistence type="predicted"/>
<protein>
    <submittedName>
        <fullName evidence="2">Uncharacterized protein</fullName>
    </submittedName>
</protein>
<accession>A0A0S2DBH2</accession>
<dbReference type="EMBL" id="CP013140">
    <property type="protein sequence ID" value="ALN55875.1"/>
    <property type="molecule type" value="Genomic_DNA"/>
</dbReference>
<dbReference type="KEGG" id="lez:GLE_0517"/>
<evidence type="ECO:0000256" key="1">
    <source>
        <dbReference type="SAM" id="MobiDB-lite"/>
    </source>
</evidence>
<dbReference type="AlphaFoldDB" id="A0A0S2DBH2"/>
<feature type="compositionally biased region" description="Low complexity" evidence="1">
    <location>
        <begin position="25"/>
        <end position="40"/>
    </location>
</feature>
<feature type="region of interest" description="Disordered" evidence="1">
    <location>
        <begin position="1"/>
        <end position="63"/>
    </location>
</feature>
<dbReference type="Proteomes" id="UP000061569">
    <property type="component" value="Chromosome"/>
</dbReference>
<sequence>MRRNRRQGDETGCAATNPGPRRRCAASPGAAPARAAVPTRQGRGTQARYPGRLATRDPPRNAP</sequence>
<dbReference type="STRING" id="69.GLE_0517"/>
<gene>
    <name evidence="2" type="ORF">GLE_0517</name>
</gene>
<reference evidence="2 3" key="1">
    <citation type="submission" date="2015-11" db="EMBL/GenBank/DDBJ databases">
        <title>Genome sequences of Lysobacter enzymogenes strain C3 and Lysobacter antibioticus ATCC 29479.</title>
        <authorList>
            <person name="Kobayashi D.Y."/>
        </authorList>
    </citation>
    <scope>NUCLEOTIDE SEQUENCE [LARGE SCALE GENOMIC DNA]</scope>
    <source>
        <strain evidence="2 3">C3</strain>
    </source>
</reference>
<evidence type="ECO:0000313" key="2">
    <source>
        <dbReference type="EMBL" id="ALN55875.1"/>
    </source>
</evidence>
<organism evidence="2 3">
    <name type="scientific">Lysobacter enzymogenes</name>
    <dbReference type="NCBI Taxonomy" id="69"/>
    <lineage>
        <taxon>Bacteria</taxon>
        <taxon>Pseudomonadati</taxon>
        <taxon>Pseudomonadota</taxon>
        <taxon>Gammaproteobacteria</taxon>
        <taxon>Lysobacterales</taxon>
        <taxon>Lysobacteraceae</taxon>
        <taxon>Lysobacter</taxon>
    </lineage>
</organism>
<name>A0A0S2DBH2_LYSEN</name>